<evidence type="ECO:0000259" key="4">
    <source>
        <dbReference type="Pfam" id="PF25117"/>
    </source>
</evidence>
<feature type="domain" description="Agd3 CBM87" evidence="3">
    <location>
        <begin position="66"/>
        <end position="281"/>
    </location>
</feature>
<dbReference type="PANTHER" id="PTHR31002:SF34">
    <property type="entry name" value="CELL WALL PROTEIN CWP1-RELATED"/>
    <property type="match status" value="1"/>
</dbReference>
<dbReference type="STRING" id="50376.A0A517L568"/>
<sequence>MASRYGGQTPWRNYVVKAKLGGRIPSFGHLFLLAAMALHSFYRSWSITLAICILTKIAGAAFSTRANILVIAKDEVTAKSAHYGLQAYGIPYRVLIVPQEGLALPALNSSATSGNYGGFVIVGDVSYRYNEPVNPFRSALTQAQWQSLYDYQRDFKVRMIRIDVYPEPQFGTTPVINGTGCCQPDVVQQIMISNNTGFPTAQIKTMAGLPTEGLFHVPAKITDSTTTWEFAQFDAAGQWKEPSTAGVINDFGTRQQMVFFITWGSDWSITSTFLQHAWVNWLTRGLYLGYRRTYFSTQIDDMFLVTDLYEPQGSTFRIRPADLEGHISWQREMNSRLPRGSFFMLETGHNGNGDIEAAVALASNGQCNPNEAIEYPDQIDTVLEFRKIPGTGKDVWPATPVTYQWTVPCENLDPLMRWWRQPAKRDAFMHLSHTFTHEALNNATYADGSKEVSFNKVWLQHSGISSAKYFSANGLIPPAITGLHNADVIKAWMDNGIKFVVGDNTRPPLFDSRNPWWPLISNNYNNGYPGLVIIPRWATTIYYNCDLPECTLNEWINTSGGSGDFQNLLDDARRVNAWHLLGLHWDPFMFHQANMRMADIPEVPVNGVKKKLSLLAIWVEVVLQEMMRLTTWPMITLKHDDLGQAFLNRMTRDQCSPYLVLNHADDGKSIVSVTVNTNVNGNKCNTPLPVTVPNGVGAIPTGATREQVGSDPLTIWVKLTGQPASIQLNPPLRV</sequence>
<dbReference type="InterPro" id="IPR056826">
    <property type="entry name" value="Agd3_CE"/>
</dbReference>
<evidence type="ECO:0008006" key="7">
    <source>
        <dbReference type="Google" id="ProtNLM"/>
    </source>
</evidence>
<evidence type="ECO:0000259" key="3">
    <source>
        <dbReference type="Pfam" id="PF25116"/>
    </source>
</evidence>
<evidence type="ECO:0000256" key="1">
    <source>
        <dbReference type="SAM" id="Phobius"/>
    </source>
</evidence>
<dbReference type="InterPro" id="IPR050788">
    <property type="entry name" value="Yeast_SRP1/TIP1_CWP"/>
</dbReference>
<dbReference type="PANTHER" id="PTHR31002">
    <property type="entry name" value="SERIPAUPERIN"/>
    <property type="match status" value="1"/>
</dbReference>
<keyword evidence="6" id="KW-1185">Reference proteome</keyword>
<protein>
    <recommendedName>
        <fullName evidence="7">Extracellular serine-rich protein</fullName>
    </recommendedName>
</protein>
<dbReference type="Pfam" id="PF25117">
    <property type="entry name" value="Agd3_C"/>
    <property type="match status" value="1"/>
</dbReference>
<dbReference type="Pfam" id="PF25116">
    <property type="entry name" value="CBM87_Agd3"/>
    <property type="match status" value="1"/>
</dbReference>
<proteinExistence type="predicted"/>
<accession>A0A517L568</accession>
<dbReference type="AlphaFoldDB" id="A0A517L568"/>
<feature type="transmembrane region" description="Helical" evidence="1">
    <location>
        <begin position="20"/>
        <end position="42"/>
    </location>
</feature>
<dbReference type="InterPro" id="IPR056825">
    <property type="entry name" value="Agd3_C"/>
</dbReference>
<feature type="domain" description="Agd3 deacetylase" evidence="2">
    <location>
        <begin position="295"/>
        <end position="659"/>
    </location>
</feature>
<dbReference type="OrthoDB" id="2113314at2759"/>
<name>A0A517L568_9PEZI</name>
<organism evidence="5 6">
    <name type="scientific">Venturia effusa</name>
    <dbReference type="NCBI Taxonomy" id="50376"/>
    <lineage>
        <taxon>Eukaryota</taxon>
        <taxon>Fungi</taxon>
        <taxon>Dikarya</taxon>
        <taxon>Ascomycota</taxon>
        <taxon>Pezizomycotina</taxon>
        <taxon>Dothideomycetes</taxon>
        <taxon>Pleosporomycetidae</taxon>
        <taxon>Venturiales</taxon>
        <taxon>Venturiaceae</taxon>
        <taxon>Venturia</taxon>
    </lineage>
</organism>
<keyword evidence="1" id="KW-1133">Transmembrane helix</keyword>
<dbReference type="InterPro" id="IPR056827">
    <property type="entry name" value="CBM87_Agd3"/>
</dbReference>
<gene>
    <name evidence="5" type="ORF">FKW77_003666</name>
</gene>
<evidence type="ECO:0000313" key="6">
    <source>
        <dbReference type="Proteomes" id="UP000316270"/>
    </source>
</evidence>
<feature type="domain" description="Agd3 C-terminal" evidence="4">
    <location>
        <begin position="667"/>
        <end position="731"/>
    </location>
</feature>
<dbReference type="Proteomes" id="UP000316270">
    <property type="component" value="Chromosome 5"/>
</dbReference>
<keyword evidence="1" id="KW-0472">Membrane</keyword>
<evidence type="ECO:0000313" key="5">
    <source>
        <dbReference type="EMBL" id="QDS70761.1"/>
    </source>
</evidence>
<reference evidence="5 6" key="1">
    <citation type="submission" date="2019-07" db="EMBL/GenBank/DDBJ databases">
        <title>Finished genome of Venturia effusa.</title>
        <authorList>
            <person name="Young C.A."/>
            <person name="Cox M.P."/>
            <person name="Ganley A.R.D."/>
            <person name="David W.J."/>
        </authorList>
    </citation>
    <scope>NUCLEOTIDE SEQUENCE [LARGE SCALE GENOMIC DNA]</scope>
    <source>
        <strain evidence="6">albino</strain>
    </source>
</reference>
<keyword evidence="1" id="KW-0812">Transmembrane</keyword>
<dbReference type="Pfam" id="PF25115">
    <property type="entry name" value="Agd3_CE"/>
    <property type="match status" value="1"/>
</dbReference>
<evidence type="ECO:0000259" key="2">
    <source>
        <dbReference type="Pfam" id="PF25115"/>
    </source>
</evidence>
<dbReference type="EMBL" id="CP042189">
    <property type="protein sequence ID" value="QDS70761.1"/>
    <property type="molecule type" value="Genomic_DNA"/>
</dbReference>